<feature type="chain" id="PRO_5045479810" description="DUF4270 domain-containing protein" evidence="1">
    <location>
        <begin position="23"/>
        <end position="293"/>
    </location>
</feature>
<evidence type="ECO:0000313" key="3">
    <source>
        <dbReference type="Proteomes" id="UP000618319"/>
    </source>
</evidence>
<dbReference type="InterPro" id="IPR025921">
    <property type="entry name" value="HmuY"/>
</dbReference>
<dbReference type="EMBL" id="PSKQ01000017">
    <property type="protein sequence ID" value="MBE8719966.1"/>
    <property type="molecule type" value="Genomic_DNA"/>
</dbReference>
<proteinExistence type="predicted"/>
<dbReference type="CDD" id="cd12105">
    <property type="entry name" value="HmuY"/>
    <property type="match status" value="1"/>
</dbReference>
<sequence length="293" mass="32632">MKKIKVCTRSIVLFTVCSTLLALTSCGEVYDLNGYDWDPDLPPSDSVFNREIQILDLGVNNIPESHRPLDGSDPLFFSLNKFSSVPTAYRTSDRWDISFSGLYRTAIISNNGSTTGFGYGSSSIGGVVVLEQPYSEVMDVPDDADFKIPGLAGLAGMGDALNPGGHTFYTFFDNIFRPEKLEQDNGYLYQHMMYPLSEDMAKAFPGEYGPRKIKVVPRTIIIRTANGNYAKMEVQSFYKGVTDPMAMLRGVGAIPYVSFRYMIIKKDEKRFGFVTRNPSLHINLNTKKTTVGI</sequence>
<organism evidence="2 3">
    <name type="scientific">Sphingobacterium pedocola</name>
    <dbReference type="NCBI Taxonomy" id="2082722"/>
    <lineage>
        <taxon>Bacteria</taxon>
        <taxon>Pseudomonadati</taxon>
        <taxon>Bacteroidota</taxon>
        <taxon>Sphingobacteriia</taxon>
        <taxon>Sphingobacteriales</taxon>
        <taxon>Sphingobacteriaceae</taxon>
        <taxon>Sphingobacterium</taxon>
    </lineage>
</organism>
<keyword evidence="1" id="KW-0732">Signal</keyword>
<dbReference type="Proteomes" id="UP000618319">
    <property type="component" value="Unassembled WGS sequence"/>
</dbReference>
<dbReference type="PROSITE" id="PS51257">
    <property type="entry name" value="PROKAR_LIPOPROTEIN"/>
    <property type="match status" value="1"/>
</dbReference>
<keyword evidence="3" id="KW-1185">Reference proteome</keyword>
<accession>A0ABR9T3N9</accession>
<dbReference type="RefSeq" id="WP_196937663.1">
    <property type="nucleotide sequence ID" value="NZ_MU158689.1"/>
</dbReference>
<evidence type="ECO:0008006" key="4">
    <source>
        <dbReference type="Google" id="ProtNLM"/>
    </source>
</evidence>
<evidence type="ECO:0000256" key="1">
    <source>
        <dbReference type="SAM" id="SignalP"/>
    </source>
</evidence>
<feature type="signal peptide" evidence="1">
    <location>
        <begin position="1"/>
        <end position="22"/>
    </location>
</feature>
<evidence type="ECO:0000313" key="2">
    <source>
        <dbReference type="EMBL" id="MBE8719966.1"/>
    </source>
</evidence>
<protein>
    <recommendedName>
        <fullName evidence="4">DUF4270 domain-containing protein</fullName>
    </recommendedName>
</protein>
<reference evidence="2 3" key="1">
    <citation type="submission" date="2018-02" db="EMBL/GenBank/DDBJ databases">
        <title>Sphingobacterium KA21.</title>
        <authorList>
            <person name="Vasarhelyi B.M."/>
            <person name="Deshmukh S."/>
            <person name="Balint B."/>
            <person name="Kukolya J."/>
        </authorList>
    </citation>
    <scope>NUCLEOTIDE SEQUENCE [LARGE SCALE GENOMIC DNA]</scope>
    <source>
        <strain evidence="2 3">Ka21</strain>
    </source>
</reference>
<name>A0ABR9T3N9_9SPHI</name>
<comment type="caution">
    <text evidence="2">The sequence shown here is derived from an EMBL/GenBank/DDBJ whole genome shotgun (WGS) entry which is preliminary data.</text>
</comment>
<gene>
    <name evidence="2" type="ORF">C4F40_04375</name>
</gene>